<protein>
    <submittedName>
        <fullName evidence="2">Uncharacterized protein</fullName>
    </submittedName>
</protein>
<keyword evidence="1" id="KW-1133">Transmembrane helix</keyword>
<reference evidence="2 3" key="1">
    <citation type="journal article" date="2018" name="Nat. Genet.">
        <title>The Rosa genome provides new insights in the design of modern roses.</title>
        <authorList>
            <person name="Bendahmane M."/>
        </authorList>
    </citation>
    <scope>NUCLEOTIDE SEQUENCE [LARGE SCALE GENOMIC DNA]</scope>
    <source>
        <strain evidence="3">cv. Old Blush</strain>
    </source>
</reference>
<keyword evidence="1" id="KW-0472">Membrane</keyword>
<name>A0A2P6QC31_ROSCH</name>
<sequence length="52" mass="5912">MMSTVSILSMCWLSPFIFIFCGTKFICIGITCSEFSLSRLLDFSLMEFVCLV</sequence>
<dbReference type="EMBL" id="PDCK01000043">
    <property type="protein sequence ID" value="PRQ31723.1"/>
    <property type="molecule type" value="Genomic_DNA"/>
</dbReference>
<dbReference type="Proteomes" id="UP000238479">
    <property type="component" value="Chromosome 5"/>
</dbReference>
<keyword evidence="3" id="KW-1185">Reference proteome</keyword>
<accession>A0A2P6QC31</accession>
<comment type="caution">
    <text evidence="2">The sequence shown here is derived from an EMBL/GenBank/DDBJ whole genome shotgun (WGS) entry which is preliminary data.</text>
</comment>
<dbReference type="AlphaFoldDB" id="A0A2P6QC31"/>
<keyword evidence="1" id="KW-0812">Transmembrane</keyword>
<gene>
    <name evidence="2" type="ORF">RchiOBHm_Chr5g0038631</name>
</gene>
<dbReference type="Gramene" id="PRQ31723">
    <property type="protein sequence ID" value="PRQ31723"/>
    <property type="gene ID" value="RchiOBHm_Chr5g0038631"/>
</dbReference>
<proteinExistence type="predicted"/>
<evidence type="ECO:0000313" key="2">
    <source>
        <dbReference type="EMBL" id="PRQ31723.1"/>
    </source>
</evidence>
<evidence type="ECO:0000256" key="1">
    <source>
        <dbReference type="SAM" id="Phobius"/>
    </source>
</evidence>
<feature type="transmembrane region" description="Helical" evidence="1">
    <location>
        <begin position="12"/>
        <end position="37"/>
    </location>
</feature>
<evidence type="ECO:0000313" key="3">
    <source>
        <dbReference type="Proteomes" id="UP000238479"/>
    </source>
</evidence>
<organism evidence="2 3">
    <name type="scientific">Rosa chinensis</name>
    <name type="common">China rose</name>
    <dbReference type="NCBI Taxonomy" id="74649"/>
    <lineage>
        <taxon>Eukaryota</taxon>
        <taxon>Viridiplantae</taxon>
        <taxon>Streptophyta</taxon>
        <taxon>Embryophyta</taxon>
        <taxon>Tracheophyta</taxon>
        <taxon>Spermatophyta</taxon>
        <taxon>Magnoliopsida</taxon>
        <taxon>eudicotyledons</taxon>
        <taxon>Gunneridae</taxon>
        <taxon>Pentapetalae</taxon>
        <taxon>rosids</taxon>
        <taxon>fabids</taxon>
        <taxon>Rosales</taxon>
        <taxon>Rosaceae</taxon>
        <taxon>Rosoideae</taxon>
        <taxon>Rosoideae incertae sedis</taxon>
        <taxon>Rosa</taxon>
    </lineage>
</organism>